<keyword evidence="8" id="KW-1185">Reference proteome</keyword>
<feature type="site" description="Important for autoinhibition of adenylyltransferase activity" evidence="3">
    <location>
        <position position="31"/>
    </location>
</feature>
<evidence type="ECO:0000256" key="3">
    <source>
        <dbReference type="PIRSR" id="PIRSR640198-3"/>
    </source>
</evidence>
<feature type="active site" evidence="1">
    <location>
        <position position="165"/>
    </location>
</feature>
<dbReference type="GO" id="GO:0005524">
    <property type="term" value="F:ATP binding"/>
    <property type="evidence" value="ECO:0007669"/>
    <property type="project" value="UniProtKB-KW"/>
</dbReference>
<evidence type="ECO:0000313" key="5">
    <source>
        <dbReference type="EMBL" id="ALB24614.1"/>
    </source>
</evidence>
<dbReference type="InterPro" id="IPR036597">
    <property type="entry name" value="Fido-like_dom_sf"/>
</dbReference>
<reference evidence="6 8" key="3">
    <citation type="submission" date="2019-04" db="EMBL/GenBank/DDBJ databases">
        <title>Complete genome sequencing of Piscirickettsia salmonis strain Psal-009.</title>
        <authorList>
            <person name="Schober I."/>
            <person name="Bunk B."/>
            <person name="Sproer C."/>
            <person name="Carril G.P."/>
            <person name="Riedel T."/>
            <person name="Flores-Herrera P.A."/>
            <person name="Nourdin-Galindo G."/>
            <person name="Marshall S.H."/>
            <person name="Overmann J."/>
        </authorList>
    </citation>
    <scope>NUCLEOTIDE SEQUENCE [LARGE SCALE GENOMIC DNA]</scope>
    <source>
        <strain evidence="6 8">Psal-009</strain>
    </source>
</reference>
<dbReference type="Gene3D" id="1.10.3290.10">
    <property type="entry name" value="Fido-like domain"/>
    <property type="match status" value="1"/>
</dbReference>
<gene>
    <name evidence="5" type="ORF">KU39_3p152</name>
    <name evidence="6" type="ORF">Psal009_00396</name>
</gene>
<evidence type="ECO:0000256" key="2">
    <source>
        <dbReference type="PIRSR" id="PIRSR640198-2"/>
    </source>
</evidence>
<geneLocation type="plasmid" evidence="5 7">
    <name>pPSB1-3</name>
</geneLocation>
<feature type="binding site" evidence="2">
    <location>
        <begin position="169"/>
        <end position="176"/>
    </location>
    <ligand>
        <name>ATP</name>
        <dbReference type="ChEBI" id="CHEBI:30616"/>
    </ligand>
</feature>
<evidence type="ECO:0000313" key="7">
    <source>
        <dbReference type="Proteomes" id="UP000029558"/>
    </source>
</evidence>
<reference evidence="5 7" key="1">
    <citation type="journal article" date="2014" name="Genome Announc.">
        <title>Comparative Genome Analysis of Two Isolates of the Fish Pathogen Piscirickettsia salmonis from Different Hosts Reveals Major Differences in Virulence-Associated Secretion Systems.</title>
        <authorList>
            <person name="Bohle H."/>
            <person name="Henriquez P."/>
            <person name="Grothusen H."/>
            <person name="Navas E."/>
            <person name="Sandoval A."/>
            <person name="Bustamante F."/>
            <person name="Bustos P."/>
            <person name="Mancilla M."/>
        </authorList>
    </citation>
    <scope>NUCLEOTIDE SEQUENCE [LARGE SCALE GENOMIC DNA]</scope>
    <source>
        <strain evidence="7">B1-32597</strain>
        <strain evidence="5">PM32597B1</strain>
    </source>
</reference>
<evidence type="ECO:0000313" key="8">
    <source>
        <dbReference type="Proteomes" id="UP000422232"/>
    </source>
</evidence>
<organism evidence="5 7">
    <name type="scientific">Piscirickettsia salmonis</name>
    <dbReference type="NCBI Taxonomy" id="1238"/>
    <lineage>
        <taxon>Bacteria</taxon>
        <taxon>Pseudomonadati</taxon>
        <taxon>Pseudomonadota</taxon>
        <taxon>Gammaproteobacteria</taxon>
        <taxon>Thiotrichales</taxon>
        <taxon>Piscirickettsiaceae</taxon>
        <taxon>Piscirickettsia</taxon>
    </lineage>
</organism>
<dbReference type="PANTHER" id="PTHR13504:SF38">
    <property type="entry name" value="FIDO DOMAIN-CONTAINING PROTEIN"/>
    <property type="match status" value="1"/>
</dbReference>
<name>A0A6I5Y2Q4_PISSA</name>
<dbReference type="PROSITE" id="PS51459">
    <property type="entry name" value="FIDO"/>
    <property type="match status" value="1"/>
</dbReference>
<dbReference type="InterPro" id="IPR003812">
    <property type="entry name" value="Fido"/>
</dbReference>
<dbReference type="OrthoDB" id="9807853at2"/>
<protein>
    <submittedName>
        <fullName evidence="5">Fic/DOC family protein</fullName>
    </submittedName>
    <submittedName>
        <fullName evidence="6">Protein involved in cell division</fullName>
    </submittedName>
</protein>
<dbReference type="SUPFAM" id="SSF140931">
    <property type="entry name" value="Fic-like"/>
    <property type="match status" value="1"/>
</dbReference>
<keyword evidence="5" id="KW-0614">Plasmid</keyword>
<keyword evidence="2" id="KW-0067">ATP-binding</keyword>
<dbReference type="PANTHER" id="PTHR13504">
    <property type="entry name" value="FIDO DOMAIN-CONTAINING PROTEIN DDB_G0283145"/>
    <property type="match status" value="1"/>
</dbReference>
<dbReference type="AlphaFoldDB" id="A0A6I5Y2Q4"/>
<keyword evidence="6" id="KW-0131">Cell cycle</keyword>
<dbReference type="Proteomes" id="UP000422232">
    <property type="component" value="Chromosome"/>
</dbReference>
<accession>A0A6I5Y2Q4</accession>
<keyword evidence="2" id="KW-0547">Nucleotide-binding</keyword>
<dbReference type="EMBL" id="CP038908">
    <property type="protein sequence ID" value="QGO04527.1"/>
    <property type="molecule type" value="Genomic_DNA"/>
</dbReference>
<evidence type="ECO:0000259" key="4">
    <source>
        <dbReference type="PROSITE" id="PS51459"/>
    </source>
</evidence>
<keyword evidence="6" id="KW-0132">Cell division</keyword>
<sequence length="228" mass="25844">MIALSKLTTIERNDLFSRLRTSFTHHSNAIEGISLTFGETKRLLESGMTAGDKPLHEQLVVMGFADAFDFVIREANNTSSELDDDFIKDIHAILFAKAMKICPERLEKPIGAWRTDERYIKGVDIKLSQPRMIDQDTNNLLYQVKDKALSLTDIADFHITFERIHPFADGNGRVGRLLIAYQAIKSDCIPPLILNDHREEYLQSLSETSKLTEFLIKAIDNSYALVKG</sequence>
<evidence type="ECO:0000313" key="6">
    <source>
        <dbReference type="EMBL" id="QGO04527.1"/>
    </source>
</evidence>
<dbReference type="Proteomes" id="UP000029558">
    <property type="component" value="Plasmid pPSB1-3"/>
</dbReference>
<feature type="domain" description="Fido" evidence="4">
    <location>
        <begin position="82"/>
        <end position="220"/>
    </location>
</feature>
<dbReference type="InterPro" id="IPR040198">
    <property type="entry name" value="Fido_containing"/>
</dbReference>
<evidence type="ECO:0000256" key="1">
    <source>
        <dbReference type="PIRSR" id="PIRSR640198-1"/>
    </source>
</evidence>
<dbReference type="Pfam" id="PF02661">
    <property type="entry name" value="Fic"/>
    <property type="match status" value="1"/>
</dbReference>
<dbReference type="RefSeq" id="WP_017377658.1">
    <property type="nucleotide sequence ID" value="NZ_CP012416.1"/>
</dbReference>
<proteinExistence type="predicted"/>
<reference evidence="5" key="2">
    <citation type="submission" date="2015-08" db="EMBL/GenBank/DDBJ databases">
        <title>Complete genome sequence of Piscirickettsia salmonis strain PM32597B1.</title>
        <authorList>
            <person name="Bohle H."/>
            <person name="Henriquez P."/>
            <person name="Navas E."/>
            <person name="Grothusen H."/>
            <person name="Bustamante F."/>
            <person name="Bustos P."/>
            <person name="Bustos P."/>
            <person name="Mancilla M."/>
        </authorList>
    </citation>
    <scope>NUCLEOTIDE SEQUENCE</scope>
    <source>
        <strain evidence="5">PM32597B1</strain>
        <plasmid evidence="5">pPSB1-3</plasmid>
    </source>
</reference>
<dbReference type="GO" id="GO:0051301">
    <property type="term" value="P:cell division"/>
    <property type="evidence" value="ECO:0007669"/>
    <property type="project" value="UniProtKB-KW"/>
</dbReference>
<dbReference type="EMBL" id="CP012511">
    <property type="protein sequence ID" value="ALB24614.1"/>
    <property type="molecule type" value="Genomic_DNA"/>
</dbReference>